<keyword evidence="2" id="KW-1185">Reference proteome</keyword>
<accession>A0A9X2YNH6</accession>
<gene>
    <name evidence="1" type="ORF">H7K45_18995</name>
</gene>
<evidence type="ECO:0000313" key="2">
    <source>
        <dbReference type="Proteomes" id="UP001141629"/>
    </source>
</evidence>
<dbReference type="AlphaFoldDB" id="A0A9X2YNH6"/>
<dbReference type="Proteomes" id="UP001141629">
    <property type="component" value="Unassembled WGS sequence"/>
</dbReference>
<evidence type="ECO:0000313" key="1">
    <source>
        <dbReference type="EMBL" id="MCV7422637.1"/>
    </source>
</evidence>
<sequence>MSRRNEYTGQTCVCGRPTYYRVVQVGNRPESRRGPSCWHDGCAEHGSWQDRD</sequence>
<reference evidence="1" key="1">
    <citation type="submission" date="2020-07" db="EMBL/GenBank/DDBJ databases">
        <authorList>
            <person name="Pettersson B.M.F."/>
            <person name="Behra P.R.K."/>
            <person name="Ramesh M."/>
            <person name="Das S."/>
            <person name="Dasgupta S."/>
            <person name="Kirsebom L.A."/>
        </authorList>
    </citation>
    <scope>NUCLEOTIDE SEQUENCE</scope>
    <source>
        <strain evidence="1">DSM 44838</strain>
    </source>
</reference>
<proteinExistence type="predicted"/>
<dbReference type="RefSeq" id="WP_263997466.1">
    <property type="nucleotide sequence ID" value="NZ_JACKVK010000009.1"/>
</dbReference>
<dbReference type="EMBL" id="JACKVK010000009">
    <property type="protein sequence ID" value="MCV7422637.1"/>
    <property type="molecule type" value="Genomic_DNA"/>
</dbReference>
<reference evidence="1" key="2">
    <citation type="journal article" date="2022" name="BMC Genomics">
        <title>Comparative genome analysis of mycobacteria focusing on tRNA and non-coding RNA.</title>
        <authorList>
            <person name="Behra P.R.K."/>
            <person name="Pettersson B.M.F."/>
            <person name="Ramesh M."/>
            <person name="Das S."/>
            <person name="Dasgupta S."/>
            <person name="Kirsebom L.A."/>
        </authorList>
    </citation>
    <scope>NUCLEOTIDE SEQUENCE</scope>
    <source>
        <strain evidence="1">DSM 44838</strain>
    </source>
</reference>
<organism evidence="1 2">
    <name type="scientific">Mycobacterium yunnanensis</name>
    <dbReference type="NCBI Taxonomy" id="368477"/>
    <lineage>
        <taxon>Bacteria</taxon>
        <taxon>Bacillati</taxon>
        <taxon>Actinomycetota</taxon>
        <taxon>Actinomycetes</taxon>
        <taxon>Mycobacteriales</taxon>
        <taxon>Mycobacteriaceae</taxon>
        <taxon>Mycobacterium</taxon>
    </lineage>
</organism>
<comment type="caution">
    <text evidence="1">The sequence shown here is derived from an EMBL/GenBank/DDBJ whole genome shotgun (WGS) entry which is preliminary data.</text>
</comment>
<name>A0A9X2YNH6_9MYCO</name>
<protein>
    <submittedName>
        <fullName evidence="1">Uncharacterized protein</fullName>
    </submittedName>
</protein>